<dbReference type="RefSeq" id="WP_160118687.1">
    <property type="nucleotide sequence ID" value="NZ_BHXQ01000005.1"/>
</dbReference>
<evidence type="ECO:0000259" key="1">
    <source>
        <dbReference type="Pfam" id="PF18753"/>
    </source>
</evidence>
<evidence type="ECO:0000313" key="2">
    <source>
        <dbReference type="EMBL" id="GCC52808.1"/>
    </source>
</evidence>
<dbReference type="InterPro" id="IPR041180">
    <property type="entry name" value="Nmad2"/>
</dbReference>
<organism evidence="2 3">
    <name type="scientific">Chryseotalea sanaruensis</name>
    <dbReference type="NCBI Taxonomy" id="2482724"/>
    <lineage>
        <taxon>Bacteria</taxon>
        <taxon>Pseudomonadati</taxon>
        <taxon>Bacteroidota</taxon>
        <taxon>Cytophagia</taxon>
        <taxon>Cytophagales</taxon>
        <taxon>Chryseotaleaceae</taxon>
        <taxon>Chryseotalea</taxon>
    </lineage>
</organism>
<dbReference type="Pfam" id="PF18753">
    <property type="entry name" value="Nmad2"/>
    <property type="match status" value="1"/>
</dbReference>
<accession>A0A401UD29</accession>
<comment type="caution">
    <text evidence="2">The sequence shown here is derived from an EMBL/GenBank/DDBJ whole genome shotgun (WGS) entry which is preliminary data.</text>
</comment>
<name>A0A401UD29_9BACT</name>
<dbReference type="AlphaFoldDB" id="A0A401UD29"/>
<feature type="domain" description="Nucleotide modification associated" evidence="1">
    <location>
        <begin position="2"/>
        <end position="195"/>
    </location>
</feature>
<proteinExistence type="predicted"/>
<reference evidence="2 3" key="1">
    <citation type="submission" date="2018-11" db="EMBL/GenBank/DDBJ databases">
        <title>Chryseotalea sanarue gen. nov., sp., nov., a member of the family Cytophagaceae, isolated from a brackish lake in Hamamatsu Japan.</title>
        <authorList>
            <person name="Maejima Y."/>
            <person name="Iino T."/>
            <person name="Muraguchi Y."/>
            <person name="Fukuda K."/>
            <person name="Ohkuma M."/>
            <person name="Moriuchi R."/>
            <person name="Dohra H."/>
            <person name="Kimbara K."/>
            <person name="Shintani M."/>
        </authorList>
    </citation>
    <scope>NUCLEOTIDE SEQUENCE [LARGE SCALE GENOMIC DNA]</scope>
    <source>
        <strain evidence="2 3">Ys</strain>
    </source>
</reference>
<keyword evidence="3" id="KW-1185">Reference proteome</keyword>
<gene>
    <name evidence="2" type="ORF">SanaruYs_30470</name>
</gene>
<dbReference type="OrthoDB" id="2080678at2"/>
<sequence>MSYYSYKITRDYGFAPNPFFGYCTLACCKPHIRKKAEIDDWIIGTGAKQNGLLNRLIFLMKVSSKISFEEYWNDKRFARKKPVINGSLVQIHGDNIYYKENGDWCQLDSHHSLHDGKLNEANLKQDTKGEYVLISNHFIYFGDKHIEVEDIYKPLCSKLRDYYAIEDNVLAAEFIREMESKYALGIHGDPINWLEYNQLSLF</sequence>
<protein>
    <recommendedName>
        <fullName evidence="1">Nucleotide modification associated domain-containing protein</fullName>
    </recommendedName>
</protein>
<dbReference type="Proteomes" id="UP000288227">
    <property type="component" value="Unassembled WGS sequence"/>
</dbReference>
<evidence type="ECO:0000313" key="3">
    <source>
        <dbReference type="Proteomes" id="UP000288227"/>
    </source>
</evidence>
<dbReference type="EMBL" id="BHXQ01000005">
    <property type="protein sequence ID" value="GCC52808.1"/>
    <property type="molecule type" value="Genomic_DNA"/>
</dbReference>